<evidence type="ECO:0000256" key="2">
    <source>
        <dbReference type="ARBA" id="ARBA00023239"/>
    </source>
</evidence>
<sequence length="90" mass="10515">MIRDFLSFYFDIALSSSHQGLDLLLKVVASDHILYGSDFPYAPQTSASNFRVDLESRPTDQDTRAKIYYRNALDLIPRLRHYLHEDHSRL</sequence>
<dbReference type="EMBL" id="JH226133">
    <property type="protein sequence ID" value="EHY56265.1"/>
    <property type="molecule type" value="Genomic_DNA"/>
</dbReference>
<keyword evidence="1 3" id="KW-0210">Decarboxylase</keyword>
<organism evidence="5 6">
    <name type="scientific">Exophiala dermatitidis (strain ATCC 34100 / CBS 525.76 / NIH/UT8656)</name>
    <name type="common">Black yeast</name>
    <name type="synonym">Wangiella dermatitidis</name>
    <dbReference type="NCBI Taxonomy" id="858893"/>
    <lineage>
        <taxon>Eukaryota</taxon>
        <taxon>Fungi</taxon>
        <taxon>Dikarya</taxon>
        <taxon>Ascomycota</taxon>
        <taxon>Pezizomycotina</taxon>
        <taxon>Eurotiomycetes</taxon>
        <taxon>Chaetothyriomycetidae</taxon>
        <taxon>Chaetothyriales</taxon>
        <taxon>Herpotrichiellaceae</taxon>
        <taxon>Exophiala</taxon>
    </lineage>
</organism>
<dbReference type="HOGENOM" id="CLU_2440860_0_0_1"/>
<dbReference type="RefSeq" id="XP_009156726.1">
    <property type="nucleotide sequence ID" value="XM_009158478.1"/>
</dbReference>
<evidence type="ECO:0000259" key="4">
    <source>
        <dbReference type="Pfam" id="PF04909"/>
    </source>
</evidence>
<accession>H6BZM6</accession>
<dbReference type="GO" id="GO:0005737">
    <property type="term" value="C:cytoplasm"/>
    <property type="evidence" value="ECO:0007669"/>
    <property type="project" value="TreeGrafter"/>
</dbReference>
<dbReference type="STRING" id="858893.H6BZM6"/>
<dbReference type="VEuPathDB" id="FungiDB:HMPREF1120_04352"/>
<feature type="domain" description="Amidohydrolase-related" evidence="4">
    <location>
        <begin position="14"/>
        <end position="76"/>
    </location>
</feature>
<evidence type="ECO:0000313" key="6">
    <source>
        <dbReference type="Proteomes" id="UP000007304"/>
    </source>
</evidence>
<dbReference type="Gene3D" id="3.20.20.140">
    <property type="entry name" value="Metal-dependent hydrolases"/>
    <property type="match status" value="1"/>
</dbReference>
<dbReference type="InterPro" id="IPR032466">
    <property type="entry name" value="Metal_Hydrolase"/>
</dbReference>
<proteinExistence type="inferred from homology"/>
<dbReference type="Pfam" id="PF04909">
    <property type="entry name" value="Amidohydro_2"/>
    <property type="match status" value="1"/>
</dbReference>
<dbReference type="GO" id="GO:0016787">
    <property type="term" value="F:hydrolase activity"/>
    <property type="evidence" value="ECO:0007669"/>
    <property type="project" value="InterPro"/>
</dbReference>
<evidence type="ECO:0000313" key="5">
    <source>
        <dbReference type="EMBL" id="EHY56265.1"/>
    </source>
</evidence>
<protein>
    <recommendedName>
        <fullName evidence="4">Amidohydrolase-related domain-containing protein</fullName>
    </recommendedName>
</protein>
<keyword evidence="6" id="KW-1185">Reference proteome</keyword>
<dbReference type="GO" id="GO:0019748">
    <property type="term" value="P:secondary metabolic process"/>
    <property type="evidence" value="ECO:0007669"/>
    <property type="project" value="TreeGrafter"/>
</dbReference>
<name>H6BZM6_EXODN</name>
<reference evidence="5" key="1">
    <citation type="submission" date="2011-07" db="EMBL/GenBank/DDBJ databases">
        <title>The Genome Sequence of Exophiala (Wangiella) dermatitidis NIH/UT8656.</title>
        <authorList>
            <consortium name="The Broad Institute Genome Sequencing Platform"/>
            <person name="Cuomo C."/>
            <person name="Wang Z."/>
            <person name="Hunicke-Smith S."/>
            <person name="Szanislo P.J."/>
            <person name="Earl A."/>
            <person name="Young S.K."/>
            <person name="Zeng Q."/>
            <person name="Gargeya S."/>
            <person name="Fitzgerald M."/>
            <person name="Haas B."/>
            <person name="Abouelleil A."/>
            <person name="Alvarado L."/>
            <person name="Arachchi H.M."/>
            <person name="Berlin A."/>
            <person name="Brown A."/>
            <person name="Chapman S.B."/>
            <person name="Chen Z."/>
            <person name="Dunbar C."/>
            <person name="Freedman E."/>
            <person name="Gearin G."/>
            <person name="Gellesch M."/>
            <person name="Goldberg J."/>
            <person name="Griggs A."/>
            <person name="Gujja S."/>
            <person name="Heiman D."/>
            <person name="Howarth C."/>
            <person name="Larson L."/>
            <person name="Lui A."/>
            <person name="MacDonald P.J.P."/>
            <person name="Montmayeur A."/>
            <person name="Murphy C."/>
            <person name="Neiman D."/>
            <person name="Pearson M."/>
            <person name="Priest M."/>
            <person name="Roberts A."/>
            <person name="Saif S."/>
            <person name="Shea T."/>
            <person name="Shenoy N."/>
            <person name="Sisk P."/>
            <person name="Stolte C."/>
            <person name="Sykes S."/>
            <person name="Wortman J."/>
            <person name="Nusbaum C."/>
            <person name="Birren B."/>
        </authorList>
    </citation>
    <scope>NUCLEOTIDE SEQUENCE</scope>
    <source>
        <strain evidence="5">NIH/UT8656</strain>
    </source>
</reference>
<evidence type="ECO:0000256" key="3">
    <source>
        <dbReference type="RuleBase" id="RU366045"/>
    </source>
</evidence>
<dbReference type="InParanoid" id="H6BZM6"/>
<dbReference type="InterPro" id="IPR006680">
    <property type="entry name" value="Amidohydro-rel"/>
</dbReference>
<dbReference type="PANTHER" id="PTHR21240:SF28">
    <property type="entry name" value="ISO-OROTATE DECARBOXYLASE (EUROFUNG)"/>
    <property type="match status" value="1"/>
</dbReference>
<dbReference type="InterPro" id="IPR032465">
    <property type="entry name" value="ACMSD"/>
</dbReference>
<evidence type="ECO:0000256" key="1">
    <source>
        <dbReference type="ARBA" id="ARBA00022793"/>
    </source>
</evidence>
<dbReference type="Proteomes" id="UP000007304">
    <property type="component" value="Unassembled WGS sequence"/>
</dbReference>
<dbReference type="AlphaFoldDB" id="H6BZM6"/>
<comment type="similarity">
    <text evidence="3">Belongs to the metallo-dependent hydrolases superfamily.</text>
</comment>
<dbReference type="GO" id="GO:0016831">
    <property type="term" value="F:carboxy-lyase activity"/>
    <property type="evidence" value="ECO:0007669"/>
    <property type="project" value="UniProtKB-KW"/>
</dbReference>
<gene>
    <name evidence="5" type="ORF">HMPREF1120_04352</name>
</gene>
<dbReference type="PANTHER" id="PTHR21240">
    <property type="entry name" value="2-AMINO-3-CARBOXYLMUCONATE-6-SEMIALDEHYDE DECARBOXYLASE"/>
    <property type="match status" value="1"/>
</dbReference>
<keyword evidence="2 3" id="KW-0456">Lyase</keyword>
<dbReference type="SUPFAM" id="SSF51556">
    <property type="entry name" value="Metallo-dependent hydrolases"/>
    <property type="match status" value="1"/>
</dbReference>
<dbReference type="GeneID" id="20308991"/>